<evidence type="ECO:0000313" key="2">
    <source>
        <dbReference type="Proteomes" id="UP001458880"/>
    </source>
</evidence>
<dbReference type="AlphaFoldDB" id="A0AAW1MSZ2"/>
<keyword evidence="2" id="KW-1185">Reference proteome</keyword>
<dbReference type="EMBL" id="JASPKY010000025">
    <property type="protein sequence ID" value="KAK9751820.1"/>
    <property type="molecule type" value="Genomic_DNA"/>
</dbReference>
<comment type="caution">
    <text evidence="1">The sequence shown here is derived from an EMBL/GenBank/DDBJ whole genome shotgun (WGS) entry which is preliminary data.</text>
</comment>
<evidence type="ECO:0000313" key="1">
    <source>
        <dbReference type="EMBL" id="KAK9751820.1"/>
    </source>
</evidence>
<name>A0AAW1MSZ2_POPJA</name>
<proteinExistence type="predicted"/>
<organism evidence="1 2">
    <name type="scientific">Popillia japonica</name>
    <name type="common">Japanese beetle</name>
    <dbReference type="NCBI Taxonomy" id="7064"/>
    <lineage>
        <taxon>Eukaryota</taxon>
        <taxon>Metazoa</taxon>
        <taxon>Ecdysozoa</taxon>
        <taxon>Arthropoda</taxon>
        <taxon>Hexapoda</taxon>
        <taxon>Insecta</taxon>
        <taxon>Pterygota</taxon>
        <taxon>Neoptera</taxon>
        <taxon>Endopterygota</taxon>
        <taxon>Coleoptera</taxon>
        <taxon>Polyphaga</taxon>
        <taxon>Scarabaeiformia</taxon>
        <taxon>Scarabaeidae</taxon>
        <taxon>Rutelinae</taxon>
        <taxon>Popillia</taxon>
    </lineage>
</organism>
<reference evidence="1 2" key="1">
    <citation type="journal article" date="2024" name="BMC Genomics">
        <title>De novo assembly and annotation of Popillia japonica's genome with initial clues to its potential as an invasive pest.</title>
        <authorList>
            <person name="Cucini C."/>
            <person name="Boschi S."/>
            <person name="Funari R."/>
            <person name="Cardaioli E."/>
            <person name="Iannotti N."/>
            <person name="Marturano G."/>
            <person name="Paoli F."/>
            <person name="Bruttini M."/>
            <person name="Carapelli A."/>
            <person name="Frati F."/>
            <person name="Nardi F."/>
        </authorList>
    </citation>
    <scope>NUCLEOTIDE SEQUENCE [LARGE SCALE GENOMIC DNA]</scope>
    <source>
        <strain evidence="1">DMR45628</strain>
    </source>
</reference>
<dbReference type="Proteomes" id="UP001458880">
    <property type="component" value="Unassembled WGS sequence"/>
</dbReference>
<gene>
    <name evidence="1" type="ORF">QE152_g4706</name>
</gene>
<protein>
    <submittedName>
        <fullName evidence="1">Uncharacterized protein</fullName>
    </submittedName>
</protein>
<accession>A0AAW1MSZ2</accession>
<sequence length="76" mass="9068">MTQIKEKHLETIPRNSDNWQQLELCDDYSAKILDQEKQLHGLEEKNYELECTIGSTNRLEDEVDGRRMNVEYLQIK</sequence>